<evidence type="ECO:0000313" key="11">
    <source>
        <dbReference type="Proteomes" id="UP000026961"/>
    </source>
</evidence>
<dbReference type="Pfam" id="PF04577">
    <property type="entry name" value="Glyco_transf_61"/>
    <property type="match status" value="1"/>
</dbReference>
<evidence type="ECO:0000256" key="6">
    <source>
        <dbReference type="ARBA" id="ARBA00023180"/>
    </source>
</evidence>
<comment type="subcellular location">
    <subcellularLocation>
        <location evidence="1">Golgi apparatus membrane</location>
        <topology evidence="1">Single-pass type II membrane protein</topology>
    </subcellularLocation>
</comment>
<protein>
    <recommendedName>
        <fullName evidence="9">Glycosyltransferase 61 catalytic domain-containing protein</fullName>
    </recommendedName>
</protein>
<reference evidence="10" key="2">
    <citation type="submission" date="2018-05" db="EMBL/GenBank/DDBJ databases">
        <title>OgluRS3 (Oryza glumaepatula Reference Sequence Version 3).</title>
        <authorList>
            <person name="Zhang J."/>
            <person name="Kudrna D."/>
            <person name="Lee S."/>
            <person name="Talag J."/>
            <person name="Welchert J."/>
            <person name="Wing R.A."/>
        </authorList>
    </citation>
    <scope>NUCLEOTIDE SEQUENCE [LARGE SCALE GENOMIC DNA]</scope>
</reference>
<keyword evidence="8" id="KW-1133">Transmembrane helix</keyword>
<keyword evidence="8" id="KW-0472">Membrane</keyword>
<dbReference type="STRING" id="40148.A0A0D9Z9N0"/>
<evidence type="ECO:0000259" key="9">
    <source>
        <dbReference type="Pfam" id="PF04577"/>
    </source>
</evidence>
<dbReference type="AlphaFoldDB" id="A0A0D9Z9N0"/>
<evidence type="ECO:0000256" key="8">
    <source>
        <dbReference type="SAM" id="Phobius"/>
    </source>
</evidence>
<feature type="domain" description="Glycosyltransferase 61 catalytic" evidence="9">
    <location>
        <begin position="478"/>
        <end position="564"/>
    </location>
</feature>
<evidence type="ECO:0000313" key="10">
    <source>
        <dbReference type="EnsemblPlants" id="OGLUM03G24260.3"/>
    </source>
</evidence>
<keyword evidence="5" id="KW-0333">Golgi apparatus</keyword>
<dbReference type="GO" id="GO:0000139">
    <property type="term" value="C:Golgi membrane"/>
    <property type="evidence" value="ECO:0007669"/>
    <property type="project" value="UniProtKB-SubCell"/>
</dbReference>
<name>A0A0D9Z9N0_9ORYZ</name>
<evidence type="ECO:0000256" key="4">
    <source>
        <dbReference type="ARBA" id="ARBA00022679"/>
    </source>
</evidence>
<comment type="pathway">
    <text evidence="2">Glycan metabolism.</text>
</comment>
<dbReference type="EnsemblPlants" id="OGLUM03G24260.3">
    <property type="protein sequence ID" value="OGLUM03G24260.3"/>
    <property type="gene ID" value="OGLUM03G24260"/>
</dbReference>
<feature type="compositionally biased region" description="Basic and acidic residues" evidence="7">
    <location>
        <begin position="229"/>
        <end position="245"/>
    </location>
</feature>
<evidence type="ECO:0000256" key="1">
    <source>
        <dbReference type="ARBA" id="ARBA00004323"/>
    </source>
</evidence>
<evidence type="ECO:0000256" key="7">
    <source>
        <dbReference type="SAM" id="MobiDB-lite"/>
    </source>
</evidence>
<dbReference type="PANTHER" id="PTHR20961:SF97">
    <property type="entry name" value="ALPHA-1,3-ARABINOSYLTRANSFERASE XAT3"/>
    <property type="match status" value="1"/>
</dbReference>
<dbReference type="eggNOG" id="KOG4698">
    <property type="taxonomic scope" value="Eukaryota"/>
</dbReference>
<evidence type="ECO:0000256" key="3">
    <source>
        <dbReference type="ARBA" id="ARBA00022676"/>
    </source>
</evidence>
<proteinExistence type="predicted"/>
<dbReference type="PANTHER" id="PTHR20961">
    <property type="entry name" value="GLYCOSYLTRANSFERASE"/>
    <property type="match status" value="1"/>
</dbReference>
<keyword evidence="3" id="KW-0328">Glycosyltransferase</keyword>
<dbReference type="Gramene" id="OGLUM03G24260.3">
    <property type="protein sequence ID" value="OGLUM03G24260.3"/>
    <property type="gene ID" value="OGLUM03G24260"/>
</dbReference>
<reference evidence="10" key="1">
    <citation type="submission" date="2015-04" db="UniProtKB">
        <authorList>
            <consortium name="EnsemblPlants"/>
        </authorList>
    </citation>
    <scope>IDENTIFICATION</scope>
</reference>
<evidence type="ECO:0000256" key="2">
    <source>
        <dbReference type="ARBA" id="ARBA00004881"/>
    </source>
</evidence>
<dbReference type="InterPro" id="IPR049625">
    <property type="entry name" value="Glyco_transf_61_cat"/>
</dbReference>
<organism evidence="10">
    <name type="scientific">Oryza glumipatula</name>
    <dbReference type="NCBI Taxonomy" id="40148"/>
    <lineage>
        <taxon>Eukaryota</taxon>
        <taxon>Viridiplantae</taxon>
        <taxon>Streptophyta</taxon>
        <taxon>Embryophyta</taxon>
        <taxon>Tracheophyta</taxon>
        <taxon>Spermatophyta</taxon>
        <taxon>Magnoliopsida</taxon>
        <taxon>Liliopsida</taxon>
        <taxon>Poales</taxon>
        <taxon>Poaceae</taxon>
        <taxon>BOP clade</taxon>
        <taxon>Oryzoideae</taxon>
        <taxon>Oryzeae</taxon>
        <taxon>Oryzinae</taxon>
        <taxon>Oryza</taxon>
    </lineage>
</organism>
<dbReference type="GO" id="GO:0009664">
    <property type="term" value="P:plant-type cell wall organization"/>
    <property type="evidence" value="ECO:0007669"/>
    <property type="project" value="EnsemblPlants"/>
</dbReference>
<dbReference type="InterPro" id="IPR007657">
    <property type="entry name" value="Glycosyltransferase_61"/>
</dbReference>
<keyword evidence="4" id="KW-0808">Transferase</keyword>
<accession>A0A0D9Z9N0</accession>
<keyword evidence="8" id="KW-0812">Transmembrane</keyword>
<dbReference type="GO" id="GO:0052636">
    <property type="term" value="F:arabinosyltransferase activity"/>
    <property type="evidence" value="ECO:0007669"/>
    <property type="project" value="EnsemblPlants"/>
</dbReference>
<feature type="region of interest" description="Disordered" evidence="7">
    <location>
        <begin position="180"/>
        <end position="253"/>
    </location>
</feature>
<keyword evidence="6" id="KW-0325">Glycoprotein</keyword>
<keyword evidence="11" id="KW-1185">Reference proteome</keyword>
<feature type="transmembrane region" description="Helical" evidence="8">
    <location>
        <begin position="20"/>
        <end position="39"/>
    </location>
</feature>
<evidence type="ECO:0000256" key="5">
    <source>
        <dbReference type="ARBA" id="ARBA00023034"/>
    </source>
</evidence>
<sequence>MKAGERPKLVRGVRQESRRFRLLVIVVGFFLVSLTFVFVSKPDAILFSLNGKLPVEQAPTSILIQQKVNEPSGESRKTSTDALRKLLPSHPLADLYAFSHGELRGASDFILSCGDPKVVDDEADAKPKGQLINFLFFSPSQFYLTDTNGVRSFLLLLLPSLPYLLLGLLIARVVRPRLISTGTGGGSEEEEGRVLSEPDPTSGMMEPTHNNDGNGHKSHQETLGGGGDGESKGNDEEGEHAEQKHKVTLPTVSNYTIHDAAEDTENAKQEGMNNVQQGSKPLCDFSNFRANVCEMRGDVRIHPTATSVLFMEPEGSQRDEVWKIKPYPRKGDEFCLSHITEVTVKSSKVAPECTKYHNVPAVIFSLTGYTGNLFHDFTDVLVPLFTTASEFNGEVQFLITDMALWWTIKYQTVLQKLSKYPVIDFSKDDQVHCFKHAIVGLHAYMEFTIDSTKAPHNYSMADFNRFMRGAYSLGRDSVTVLGEYPKIKPRLLIIKRHRTRMFLNLDEIISMAEELGFEVVIDEANVSSDISRFARLVNSVDVMMGVHGAGLTNCVFLPQHATLIQIVPWGGLDWISRTDFGNPAELMGLRYKQYSIGVDESSLTDQYPRDHEIFKNPISFHQRGFDFIRQTFMDKQNVKLDCKRFRPILLEALDNLNP</sequence>
<dbReference type="Proteomes" id="UP000026961">
    <property type="component" value="Chromosome 3"/>
</dbReference>